<dbReference type="Pfam" id="PF02518">
    <property type="entry name" value="HATPase_c"/>
    <property type="match status" value="1"/>
</dbReference>
<name>A0A0H4WIY7_9BACT</name>
<dbReference type="PROSITE" id="PS50109">
    <property type="entry name" value="HIS_KIN"/>
    <property type="match status" value="1"/>
</dbReference>
<keyword evidence="5" id="KW-0808">Transferase</keyword>
<protein>
    <recommendedName>
        <fullName evidence="2">histidine kinase</fullName>
        <ecNumber evidence="2">2.7.13.3</ecNumber>
    </recommendedName>
</protein>
<dbReference type="EC" id="2.7.13.3" evidence="2"/>
<dbReference type="InterPro" id="IPR036890">
    <property type="entry name" value="HATPase_C_sf"/>
</dbReference>
<feature type="domain" description="Histidine kinase" evidence="4">
    <location>
        <begin position="300"/>
        <end position="463"/>
    </location>
</feature>
<dbReference type="SMART" id="SM00100">
    <property type="entry name" value="cNMP"/>
    <property type="match status" value="1"/>
</dbReference>
<evidence type="ECO:0000313" key="5">
    <source>
        <dbReference type="EMBL" id="AKQ63291.1"/>
    </source>
</evidence>
<dbReference type="STRING" id="1297742.A176_000203"/>
<dbReference type="EMBL" id="CP012109">
    <property type="protein sequence ID" value="AKQ63291.1"/>
    <property type="molecule type" value="Genomic_DNA"/>
</dbReference>
<evidence type="ECO:0000313" key="6">
    <source>
        <dbReference type="Proteomes" id="UP000009026"/>
    </source>
</evidence>
<dbReference type="PROSITE" id="PS50042">
    <property type="entry name" value="CNMP_BINDING_3"/>
    <property type="match status" value="1"/>
</dbReference>
<dbReference type="Gene3D" id="2.60.120.10">
    <property type="entry name" value="Jelly Rolls"/>
    <property type="match status" value="1"/>
</dbReference>
<gene>
    <name evidence="5" type="ORF">A176_000203</name>
</gene>
<dbReference type="eggNOG" id="COG4191">
    <property type="taxonomic scope" value="Bacteria"/>
</dbReference>
<feature type="domain" description="Cyclic nucleotide-binding" evidence="3">
    <location>
        <begin position="15"/>
        <end position="134"/>
    </location>
</feature>
<dbReference type="SUPFAM" id="SSF51206">
    <property type="entry name" value="cAMP-binding domain-like"/>
    <property type="match status" value="1"/>
</dbReference>
<dbReference type="KEGG" id="mym:A176_000203"/>
<dbReference type="PANTHER" id="PTHR43065">
    <property type="entry name" value="SENSOR HISTIDINE KINASE"/>
    <property type="match status" value="1"/>
</dbReference>
<dbReference type="SUPFAM" id="SSF55874">
    <property type="entry name" value="ATPase domain of HSP90 chaperone/DNA topoisomerase II/histidine kinase"/>
    <property type="match status" value="1"/>
</dbReference>
<dbReference type="PRINTS" id="PR00344">
    <property type="entry name" value="BCTRLSENSOR"/>
</dbReference>
<dbReference type="InterPro" id="IPR014710">
    <property type="entry name" value="RmlC-like_jellyroll"/>
</dbReference>
<dbReference type="Gene3D" id="3.30.565.10">
    <property type="entry name" value="Histidine kinase-like ATPase, C-terminal domain"/>
    <property type="match status" value="1"/>
</dbReference>
<dbReference type="eggNOG" id="COG0664">
    <property type="taxonomic scope" value="Bacteria"/>
</dbReference>
<evidence type="ECO:0000259" key="3">
    <source>
        <dbReference type="PROSITE" id="PS50042"/>
    </source>
</evidence>
<dbReference type="Proteomes" id="UP000009026">
    <property type="component" value="Chromosome"/>
</dbReference>
<dbReference type="InterPro" id="IPR018490">
    <property type="entry name" value="cNMP-bd_dom_sf"/>
</dbReference>
<evidence type="ECO:0000259" key="4">
    <source>
        <dbReference type="PROSITE" id="PS50109"/>
    </source>
</evidence>
<dbReference type="SMART" id="SM00387">
    <property type="entry name" value="HATPase_c"/>
    <property type="match status" value="1"/>
</dbReference>
<dbReference type="InterPro" id="IPR005467">
    <property type="entry name" value="His_kinase_dom"/>
</dbReference>
<dbReference type="CDD" id="cd00038">
    <property type="entry name" value="CAP_ED"/>
    <property type="match status" value="1"/>
</dbReference>
<accession>A0A0H4WIY7</accession>
<dbReference type="InterPro" id="IPR000595">
    <property type="entry name" value="cNMP-bd_dom"/>
</dbReference>
<dbReference type="Pfam" id="PF00027">
    <property type="entry name" value="cNMP_binding"/>
    <property type="match status" value="1"/>
</dbReference>
<sequence length="463" mass="50281">MGSEDIVAALRQVPLFARLTGDQLRWMADHGRQLHFPAGTRIAEQGAPADGLSIILEGRTQWSRRTGAEAVPTFALEAGDLFGEIILFLNAPYPTSGDAVTDVRLLRLEPATFWELLRLAPALSRGLMELASQRSQQQQAQEVRPQVELLPVGRMAAELGAELGSPAAVAHRSAARLCSLMATVSARAMALGELGLSLPQRSVLLALPREAAERGRTSPPLEPLVRAEREEAVGSWLEARGVRDAWDSAPALVASGLDVAWLESVATRVGGALLGDVLAWLVVAVSCDVLLAEVARGTTRVSALVEGVKAYAFMDPVPREDLDVHEGLEHALSVLSHRLQGERLTVEREFTSDLPRLKAEGVALDELWTQLMLNALEALGERGGRMRLRTWKEEAHVVVEVSDDGPGIPRDLLPRVFEPFFSTKPHAAGMGLDVCRRIVERHGGDLRVRAEHGGTRIQVRLPV</sequence>
<dbReference type="InterPro" id="IPR004358">
    <property type="entry name" value="Sig_transdc_His_kin-like_C"/>
</dbReference>
<evidence type="ECO:0000256" key="1">
    <source>
        <dbReference type="ARBA" id="ARBA00000085"/>
    </source>
</evidence>
<dbReference type="PATRIC" id="fig|1297742.4.peg.209"/>
<keyword evidence="5" id="KW-0418">Kinase</keyword>
<organism evidence="5 6">
    <name type="scientific">Pseudomyxococcus hansupus</name>
    <dbReference type="NCBI Taxonomy" id="1297742"/>
    <lineage>
        <taxon>Bacteria</taxon>
        <taxon>Pseudomonadati</taxon>
        <taxon>Myxococcota</taxon>
        <taxon>Myxococcia</taxon>
        <taxon>Myxococcales</taxon>
        <taxon>Cystobacterineae</taxon>
        <taxon>Myxococcaceae</taxon>
        <taxon>Pseudomyxococcus</taxon>
    </lineage>
</organism>
<dbReference type="InterPro" id="IPR003594">
    <property type="entry name" value="HATPase_dom"/>
</dbReference>
<reference evidence="5 6" key="1">
    <citation type="journal article" date="2016" name="PLoS ONE">
        <title>Complete Genome Sequence and Comparative Genomics of a Novel Myxobacterium Myxococcus hansupus.</title>
        <authorList>
            <person name="Sharma G."/>
            <person name="Narwani T."/>
            <person name="Subramanian S."/>
        </authorList>
    </citation>
    <scope>NUCLEOTIDE SEQUENCE [LARGE SCALE GENOMIC DNA]</scope>
    <source>
        <strain evidence="6">mixupus</strain>
    </source>
</reference>
<keyword evidence="6" id="KW-1185">Reference proteome</keyword>
<dbReference type="RefSeq" id="WP_002633357.1">
    <property type="nucleotide sequence ID" value="NZ_CP012109.1"/>
</dbReference>
<dbReference type="AlphaFoldDB" id="A0A0H4WIY7"/>
<dbReference type="GO" id="GO:0004673">
    <property type="term" value="F:protein histidine kinase activity"/>
    <property type="evidence" value="ECO:0007669"/>
    <property type="project" value="UniProtKB-EC"/>
</dbReference>
<comment type="catalytic activity">
    <reaction evidence="1">
        <text>ATP + protein L-histidine = ADP + protein N-phospho-L-histidine.</text>
        <dbReference type="EC" id="2.7.13.3"/>
    </reaction>
</comment>
<proteinExistence type="predicted"/>
<dbReference type="PANTHER" id="PTHR43065:SF48">
    <property type="entry name" value="HISTIDINE KINASE"/>
    <property type="match status" value="1"/>
</dbReference>
<evidence type="ECO:0000256" key="2">
    <source>
        <dbReference type="ARBA" id="ARBA00012438"/>
    </source>
</evidence>
<dbReference type="OrthoDB" id="224978at2"/>